<dbReference type="CDD" id="cd12797">
    <property type="entry name" value="M23_peptidase"/>
    <property type="match status" value="1"/>
</dbReference>
<dbReference type="Pfam" id="PF01551">
    <property type="entry name" value="Peptidase_M23"/>
    <property type="match status" value="1"/>
</dbReference>
<feature type="coiled-coil region" evidence="2">
    <location>
        <begin position="32"/>
        <end position="119"/>
    </location>
</feature>
<dbReference type="EMBL" id="AP027081">
    <property type="protein sequence ID" value="BDU75210.1"/>
    <property type="molecule type" value="Genomic_DNA"/>
</dbReference>
<dbReference type="GO" id="GO:0004222">
    <property type="term" value="F:metalloendopeptidase activity"/>
    <property type="evidence" value="ECO:0007669"/>
    <property type="project" value="TreeGrafter"/>
</dbReference>
<dbReference type="SUPFAM" id="SSF51261">
    <property type="entry name" value="Duplicated hybrid motif"/>
    <property type="match status" value="1"/>
</dbReference>
<feature type="coiled-coil region" evidence="2">
    <location>
        <begin position="158"/>
        <end position="238"/>
    </location>
</feature>
<dbReference type="KEGG" id="msea:METESE_01680"/>
<proteinExistence type="predicted"/>
<feature type="domain" description="M23ase beta-sheet core" evidence="3">
    <location>
        <begin position="282"/>
        <end position="374"/>
    </location>
</feature>
<dbReference type="InterPro" id="IPR011055">
    <property type="entry name" value="Dup_hybrid_motif"/>
</dbReference>
<name>A0AA48GVL1_9BACT</name>
<keyword evidence="1" id="KW-0732">Signal</keyword>
<accession>A0AA48GVL1</accession>
<dbReference type="AlphaFoldDB" id="A0AA48GVL1"/>
<dbReference type="RefSeq" id="WP_243330065.1">
    <property type="nucleotide sequence ID" value="NZ_AP027081.1"/>
</dbReference>
<sequence length="383" mass="42902">MRKPLLLLALTVLPAQEPLPAPQDLGQVKERLAGIQSALKAVDQQMEALKKRRKGVLVELQGISLQADRVRAQAEQARLKRDQARLEVAAITQRKEETAREIQQRREELRREVRWMQALGPLGDLGLATAFGSFEQYLSQGRYVAYLRNQQRRRLDRIQRLQTDLARREAEIQEAVARLAREEEEAHRLQASLKLNEERLEGFLDGLKQDESRQKSVQAELAEEALQLERMLNQLLSKPRPDAFEPGLAFAGLRGELPQPTPGTLAQAFGEHLHPKFHTRTMQSGLLIAATAGAPVAAVADGKVVFADIYQSFGPMVILDHGGGWFSLYTHLRGVGAAKGQVLKQGEPVGTVGVTVDGPRLGFEIRHLTQPQDPNKWLKTRYR</sequence>
<keyword evidence="5" id="KW-1185">Reference proteome</keyword>
<dbReference type="Proteomes" id="UP001228113">
    <property type="component" value="Chromosome"/>
</dbReference>
<evidence type="ECO:0000256" key="1">
    <source>
        <dbReference type="ARBA" id="ARBA00022729"/>
    </source>
</evidence>
<evidence type="ECO:0000256" key="2">
    <source>
        <dbReference type="SAM" id="Coils"/>
    </source>
</evidence>
<dbReference type="InterPro" id="IPR050570">
    <property type="entry name" value="Cell_wall_metabolism_enzyme"/>
</dbReference>
<protein>
    <submittedName>
        <fullName evidence="4">Peptidase M23</fullName>
    </submittedName>
</protein>
<organism evidence="4 5">
    <name type="scientific">Mesoterricola sediminis</name>
    <dbReference type="NCBI Taxonomy" id="2927980"/>
    <lineage>
        <taxon>Bacteria</taxon>
        <taxon>Pseudomonadati</taxon>
        <taxon>Acidobacteriota</taxon>
        <taxon>Holophagae</taxon>
        <taxon>Holophagales</taxon>
        <taxon>Holophagaceae</taxon>
        <taxon>Mesoterricola</taxon>
    </lineage>
</organism>
<evidence type="ECO:0000259" key="3">
    <source>
        <dbReference type="Pfam" id="PF01551"/>
    </source>
</evidence>
<dbReference type="InterPro" id="IPR016047">
    <property type="entry name" value="M23ase_b-sheet_dom"/>
</dbReference>
<keyword evidence="2" id="KW-0175">Coiled coil</keyword>
<evidence type="ECO:0000313" key="5">
    <source>
        <dbReference type="Proteomes" id="UP001228113"/>
    </source>
</evidence>
<dbReference type="PANTHER" id="PTHR21666">
    <property type="entry name" value="PEPTIDASE-RELATED"/>
    <property type="match status" value="1"/>
</dbReference>
<evidence type="ECO:0000313" key="4">
    <source>
        <dbReference type="EMBL" id="BDU75210.1"/>
    </source>
</evidence>
<dbReference type="PANTHER" id="PTHR21666:SF289">
    <property type="entry name" value="L-ALA--D-GLU ENDOPEPTIDASE"/>
    <property type="match status" value="1"/>
</dbReference>
<reference evidence="4" key="1">
    <citation type="journal article" date="2023" name="Int. J. Syst. Evol. Microbiol.">
        <title>Mesoterricola silvestris gen. nov., sp. nov., Mesoterricola sediminis sp. nov., Geothrix oryzae sp. nov., Geothrix edaphica sp. nov., Geothrix rubra sp. nov., and Geothrix limicola sp. nov., six novel members of Acidobacteriota isolated from soils.</title>
        <authorList>
            <person name="Itoh H."/>
            <person name="Sugisawa Y."/>
            <person name="Mise K."/>
            <person name="Xu Z."/>
            <person name="Kuniyasu M."/>
            <person name="Ushijima N."/>
            <person name="Kawano K."/>
            <person name="Kobayashi E."/>
            <person name="Shiratori Y."/>
            <person name="Masuda Y."/>
            <person name="Senoo K."/>
        </authorList>
    </citation>
    <scope>NUCLEOTIDE SEQUENCE</scope>
    <source>
        <strain evidence="4">W786</strain>
    </source>
</reference>
<dbReference type="Gene3D" id="6.10.250.3150">
    <property type="match status" value="1"/>
</dbReference>
<dbReference type="Gene3D" id="2.70.70.10">
    <property type="entry name" value="Glucose Permease (Domain IIA)"/>
    <property type="match status" value="1"/>
</dbReference>
<gene>
    <name evidence="4" type="ORF">METESE_01680</name>
</gene>